<keyword evidence="2" id="KW-0527">Neuropeptide</keyword>
<evidence type="ECO:0000256" key="1">
    <source>
        <dbReference type="SAM" id="SignalP"/>
    </source>
</evidence>
<protein>
    <submittedName>
        <fullName evidence="2">Putative neuropeptide-like 1 isoform x3</fullName>
    </submittedName>
</protein>
<dbReference type="AlphaFoldDB" id="A0A6B2ECD8"/>
<name>A0A6B2ECD8_9DIPT</name>
<dbReference type="EMBL" id="GIFK01003172">
    <property type="protein sequence ID" value="NBJ60875.1"/>
    <property type="molecule type" value="Transcribed_RNA"/>
</dbReference>
<reference evidence="2" key="1">
    <citation type="submission" date="2019-10" db="EMBL/GenBank/DDBJ databases">
        <title>Short sand fly seasons in Tbilisi, Georgia, hinder development of host immunity to saliva of the visceral leishmaniasis vector Phlebotomus kandelakii.</title>
        <authorList>
            <person name="Oliveira F."/>
            <person name="Giorgobiani E."/>
            <person name="Guimaraes-Costa A.B."/>
            <person name="Abdeladhim M."/>
            <person name="Oristian J."/>
            <person name="Tskhvaradze L."/>
            <person name="Tsertsvadze N."/>
            <person name="Zakalashvili M."/>
            <person name="Valenzuela J.G."/>
            <person name="Kamhawi S."/>
        </authorList>
    </citation>
    <scope>NUCLEOTIDE SEQUENCE</scope>
    <source>
        <strain evidence="2">Wild-capture in Tbilisi</strain>
        <tissue evidence="2">Salivary glands</tissue>
    </source>
</reference>
<organism evidence="2">
    <name type="scientific">Phlebotomus kandelakii</name>
    <dbReference type="NCBI Taxonomy" id="1109342"/>
    <lineage>
        <taxon>Eukaryota</taxon>
        <taxon>Metazoa</taxon>
        <taxon>Ecdysozoa</taxon>
        <taxon>Arthropoda</taxon>
        <taxon>Hexapoda</taxon>
        <taxon>Insecta</taxon>
        <taxon>Pterygota</taxon>
        <taxon>Neoptera</taxon>
        <taxon>Endopterygota</taxon>
        <taxon>Diptera</taxon>
        <taxon>Nematocera</taxon>
        <taxon>Psychodoidea</taxon>
        <taxon>Psychodidae</taxon>
        <taxon>Phlebotomus</taxon>
        <taxon>Larroussius</taxon>
    </lineage>
</organism>
<accession>A0A6B2ECD8</accession>
<proteinExistence type="predicted"/>
<feature type="chain" id="PRO_5025500829" evidence="1">
    <location>
        <begin position="30"/>
        <end position="462"/>
    </location>
</feature>
<evidence type="ECO:0000313" key="2">
    <source>
        <dbReference type="EMBL" id="NBJ60875.1"/>
    </source>
</evidence>
<dbReference type="GO" id="GO:0007218">
    <property type="term" value="P:neuropeptide signaling pathway"/>
    <property type="evidence" value="ECO:0007669"/>
    <property type="project" value="UniProtKB-KW"/>
</dbReference>
<feature type="signal peptide" evidence="1">
    <location>
        <begin position="1"/>
        <end position="29"/>
    </location>
</feature>
<keyword evidence="1" id="KW-0732">Signal</keyword>
<sequence>MGKNKLFFSTRLLFPTAATLCLLIQSVHPQAPQTGVINPCVLDQILNLISTPDEGYDIHRIALRNRLRSILERAIDESDYQRLDDNENGGDFLADKRSINSLARAGLFPKRNLGSVLRTGGFQRTGGDNGGGGKRSLAALAKTGQLPSKEPDAELAPSSHWLDMKRNLGALARSGNLYLSGKRNLAALSRGNMLPQTKREWIEEERRSIGALARDWALPNQKNKDEEEEELKEKKNIGALKNSPIHGIRQKRQASYTDFADGAFEVPEPVVQTSPIDYEDILESLNSLNSNAHFEDKRYLGSMARNGWLRSFGPKEKRHIGSLARFGLLRSDLESGIRQMPLRRPQEKRHIGALARTDFPSNPTDFSNLSPARVDDALLSFSHAPVGQHLDSTIGAHHLDSPPIGAEASESRTIELPQTGSADLDVAEAPIWSDSDMDTNDIIDYYPLPTLDCINCFPPLLF</sequence>